<dbReference type="KEGG" id="amij:EQM06_03720"/>
<gene>
    <name evidence="1" type="ORF">EQM06_03720</name>
</gene>
<evidence type="ECO:0000313" key="2">
    <source>
        <dbReference type="Proteomes" id="UP000287601"/>
    </source>
</evidence>
<organism evidence="1 2">
    <name type="scientific">Aminipila luticellarii</name>
    <dbReference type="NCBI Taxonomy" id="2507160"/>
    <lineage>
        <taxon>Bacteria</taxon>
        <taxon>Bacillati</taxon>
        <taxon>Bacillota</taxon>
        <taxon>Clostridia</taxon>
        <taxon>Peptostreptococcales</taxon>
        <taxon>Anaerovoracaceae</taxon>
        <taxon>Aminipila</taxon>
    </lineage>
</organism>
<keyword evidence="2" id="KW-1185">Reference proteome</keyword>
<dbReference type="EMBL" id="CP035281">
    <property type="protein sequence ID" value="QAT42408.1"/>
    <property type="molecule type" value="Genomic_DNA"/>
</dbReference>
<evidence type="ECO:0000313" key="1">
    <source>
        <dbReference type="EMBL" id="QAT42408.1"/>
    </source>
</evidence>
<dbReference type="RefSeq" id="WP_128745058.1">
    <property type="nucleotide sequence ID" value="NZ_CP035281.1"/>
</dbReference>
<accession>A0A410PU57</accession>
<dbReference type="AlphaFoldDB" id="A0A410PU57"/>
<protein>
    <submittedName>
        <fullName evidence="1">Uncharacterized protein</fullName>
    </submittedName>
</protein>
<name>A0A410PU57_9FIRM</name>
<reference evidence="1 2" key="1">
    <citation type="submission" date="2019-01" db="EMBL/GenBank/DDBJ databases">
        <title>Draft genomes of a novel of Aminipila strains.</title>
        <authorList>
            <person name="Ma S."/>
        </authorList>
    </citation>
    <scope>NUCLEOTIDE SEQUENCE [LARGE SCALE GENOMIC DNA]</scope>
    <source>
        <strain evidence="2">JN-39</strain>
    </source>
</reference>
<dbReference type="OrthoDB" id="3035230at2"/>
<dbReference type="Proteomes" id="UP000287601">
    <property type="component" value="Chromosome"/>
</dbReference>
<proteinExistence type="predicted"/>
<sequence>MKEYKNIEKIDSLDDGTMSVLMKNGREAVIEIVKLNEKFEAAIYRIFSPELGKGKKKESTFAKLEKHELYKECAKEALGWIDENPLEFTEPQEIKEFK</sequence>